<accession>A0A5C6FHX2</accession>
<dbReference type="AlphaFoldDB" id="A0A5C6FHX2"/>
<gene>
    <name evidence="1" type="ORF">Poly51_20170</name>
</gene>
<dbReference type="EMBL" id="SJPW01000002">
    <property type="protein sequence ID" value="TWU59231.1"/>
    <property type="molecule type" value="Genomic_DNA"/>
</dbReference>
<organism evidence="1 2">
    <name type="scientific">Rubripirellula tenax</name>
    <dbReference type="NCBI Taxonomy" id="2528015"/>
    <lineage>
        <taxon>Bacteria</taxon>
        <taxon>Pseudomonadati</taxon>
        <taxon>Planctomycetota</taxon>
        <taxon>Planctomycetia</taxon>
        <taxon>Pirellulales</taxon>
        <taxon>Pirellulaceae</taxon>
        <taxon>Rubripirellula</taxon>
    </lineage>
</organism>
<dbReference type="RefSeq" id="WP_146456686.1">
    <property type="nucleotide sequence ID" value="NZ_SJPW01000002.1"/>
</dbReference>
<reference evidence="1 2" key="1">
    <citation type="submission" date="2019-02" db="EMBL/GenBank/DDBJ databases">
        <title>Deep-cultivation of Planctomycetes and their phenomic and genomic characterization uncovers novel biology.</title>
        <authorList>
            <person name="Wiegand S."/>
            <person name="Jogler M."/>
            <person name="Boedeker C."/>
            <person name="Pinto D."/>
            <person name="Vollmers J."/>
            <person name="Rivas-Marin E."/>
            <person name="Kohn T."/>
            <person name="Peeters S.H."/>
            <person name="Heuer A."/>
            <person name="Rast P."/>
            <person name="Oberbeckmann S."/>
            <person name="Bunk B."/>
            <person name="Jeske O."/>
            <person name="Meyerdierks A."/>
            <person name="Storesund J.E."/>
            <person name="Kallscheuer N."/>
            <person name="Luecker S."/>
            <person name="Lage O.M."/>
            <person name="Pohl T."/>
            <person name="Merkel B.J."/>
            <person name="Hornburger P."/>
            <person name="Mueller R.-W."/>
            <person name="Bruemmer F."/>
            <person name="Labrenz M."/>
            <person name="Spormann A.M."/>
            <person name="Op Den Camp H."/>
            <person name="Overmann J."/>
            <person name="Amann R."/>
            <person name="Jetten M.S.M."/>
            <person name="Mascher T."/>
            <person name="Medema M.H."/>
            <person name="Devos D.P."/>
            <person name="Kaster A.-K."/>
            <person name="Ovreas L."/>
            <person name="Rohde M."/>
            <person name="Galperin M.Y."/>
            <person name="Jogler C."/>
        </authorList>
    </citation>
    <scope>NUCLEOTIDE SEQUENCE [LARGE SCALE GENOMIC DNA]</scope>
    <source>
        <strain evidence="1 2">Poly51</strain>
    </source>
</reference>
<keyword evidence="2" id="KW-1185">Reference proteome</keyword>
<comment type="caution">
    <text evidence="1">The sequence shown here is derived from an EMBL/GenBank/DDBJ whole genome shotgun (WGS) entry which is preliminary data.</text>
</comment>
<evidence type="ECO:0000313" key="1">
    <source>
        <dbReference type="EMBL" id="TWU59231.1"/>
    </source>
</evidence>
<protein>
    <submittedName>
        <fullName evidence="1">Uncharacterized protein</fullName>
    </submittedName>
</protein>
<sequence>MKSRGDVTLRAGEPCEKQFSSFDVYLFDLWFDCASFLNEHEKNSSTSSISISRSLLNSERETKVVIPRLGNESNNAMTTGIILLGRSNRNNKVLMNRVGTAWAVELSG</sequence>
<dbReference type="Proteomes" id="UP000318288">
    <property type="component" value="Unassembled WGS sequence"/>
</dbReference>
<proteinExistence type="predicted"/>
<name>A0A5C6FHX2_9BACT</name>
<evidence type="ECO:0000313" key="2">
    <source>
        <dbReference type="Proteomes" id="UP000318288"/>
    </source>
</evidence>